<dbReference type="GO" id="GO:0005737">
    <property type="term" value="C:cytoplasm"/>
    <property type="evidence" value="ECO:0007669"/>
    <property type="project" value="TreeGrafter"/>
</dbReference>
<evidence type="ECO:0000259" key="3">
    <source>
        <dbReference type="PROSITE" id="PS50238"/>
    </source>
</evidence>
<dbReference type="EMBL" id="JAMKOV010000130">
    <property type="protein sequence ID" value="KAI8033487.1"/>
    <property type="molecule type" value="Genomic_DNA"/>
</dbReference>
<proteinExistence type="predicted"/>
<feature type="region of interest" description="Disordered" evidence="2">
    <location>
        <begin position="655"/>
        <end position="690"/>
    </location>
</feature>
<organism evidence="4 5">
    <name type="scientific">Drosophila gunungcola</name>
    <name type="common">fruit fly</name>
    <dbReference type="NCBI Taxonomy" id="103775"/>
    <lineage>
        <taxon>Eukaryota</taxon>
        <taxon>Metazoa</taxon>
        <taxon>Ecdysozoa</taxon>
        <taxon>Arthropoda</taxon>
        <taxon>Hexapoda</taxon>
        <taxon>Insecta</taxon>
        <taxon>Pterygota</taxon>
        <taxon>Neoptera</taxon>
        <taxon>Endopterygota</taxon>
        <taxon>Diptera</taxon>
        <taxon>Brachycera</taxon>
        <taxon>Muscomorpha</taxon>
        <taxon>Ephydroidea</taxon>
        <taxon>Drosophilidae</taxon>
        <taxon>Drosophila</taxon>
        <taxon>Sophophora</taxon>
    </lineage>
</organism>
<evidence type="ECO:0000313" key="5">
    <source>
        <dbReference type="Proteomes" id="UP001059596"/>
    </source>
</evidence>
<reference evidence="4" key="1">
    <citation type="journal article" date="2023" name="Genome Biol. Evol.">
        <title>Long-read-based Genome Assembly of Drosophila gunungcola Reveals Fewer Chemosensory Genes in Flower-breeding Species.</title>
        <authorList>
            <person name="Negi A."/>
            <person name="Liao B.Y."/>
            <person name="Yeh S.D."/>
        </authorList>
    </citation>
    <scope>NUCLEOTIDE SEQUENCE</scope>
    <source>
        <strain evidence="4">Sukarami</strain>
    </source>
</reference>
<evidence type="ECO:0000313" key="4">
    <source>
        <dbReference type="EMBL" id="KAI8033487.1"/>
    </source>
</evidence>
<dbReference type="SMART" id="SM00324">
    <property type="entry name" value="RhoGAP"/>
    <property type="match status" value="1"/>
</dbReference>
<feature type="domain" description="Rho-GAP" evidence="3">
    <location>
        <begin position="943"/>
        <end position="1126"/>
    </location>
</feature>
<dbReference type="Gene3D" id="1.10.555.10">
    <property type="entry name" value="Rho GTPase activation protein"/>
    <property type="match status" value="1"/>
</dbReference>
<dbReference type="PANTHER" id="PTHR23176:SF129">
    <property type="entry name" value="RHO GTPASE ACTIVATING PROTEIN AT 16F, ISOFORM E-RELATED"/>
    <property type="match status" value="1"/>
</dbReference>
<dbReference type="InterPro" id="IPR050729">
    <property type="entry name" value="Rho-GAP"/>
</dbReference>
<dbReference type="CDD" id="cd00159">
    <property type="entry name" value="RhoGAP"/>
    <property type="match status" value="1"/>
</dbReference>
<feature type="region of interest" description="Disordered" evidence="2">
    <location>
        <begin position="135"/>
        <end position="161"/>
    </location>
</feature>
<accession>A0A9Q0BIJ4</accession>
<dbReference type="GO" id="GO:0007165">
    <property type="term" value="P:signal transduction"/>
    <property type="evidence" value="ECO:0007669"/>
    <property type="project" value="InterPro"/>
</dbReference>
<dbReference type="FunFam" id="1.10.555.10:FF:000054">
    <property type="entry name" value="Uncharacterized protein, isoform B"/>
    <property type="match status" value="1"/>
</dbReference>
<feature type="compositionally biased region" description="Basic and acidic residues" evidence="2">
    <location>
        <begin position="390"/>
        <end position="412"/>
    </location>
</feature>
<dbReference type="AlphaFoldDB" id="A0A9Q0BIJ4"/>
<keyword evidence="1" id="KW-0343">GTPase activation</keyword>
<dbReference type="Proteomes" id="UP001059596">
    <property type="component" value="Unassembled WGS sequence"/>
</dbReference>
<protein>
    <recommendedName>
        <fullName evidence="3">Rho-GAP domain-containing protein</fullName>
    </recommendedName>
</protein>
<sequence>MPQQQARDINDNLGMESPIYENLPPNNNNHTPTTPKGQPIPELRKYFPREAIYENLCRGCGYGVFGAQGRFCHFCQCIVSGGVVLSPPPPTPRPLTPTPLESSNIYENICDLCRGIYSDNERCQCERVTTSAAATPTVTPTGTPTATTTTTTTPTTPTPTAKVKASRTLLGYSKSSAATLTRLFGSLKQLNRSSSLQRRIFARTPPPGGSGSLEIIHNVDEVFRTQETFDLQRICELKSQSQQAQLKSSQSDQHIYGRVREPEPQPQPQPESKGKREHGRLKKPRVSRMRLLQDKQKSADGGSVEPSLYLNESICQWMTSLRRQVHHYDEGAWQQPKSVPARERLASRKEEEVTTTVTLRRSKEERIRAGVSAEKDEQNLVKDFKRKLQLKREPPEERAEQQEHREHQEQEQRRCAITAAIVNDYLSALGEEKSTQQVALIEEQSDDVLSHRAVRVLPKRSAKSVTNCVIKVRRPAPKVPVRNPNTSLSNPRQAEEVLAQPNALEMDNNSAEEHPDQEEEEESIYQPIWQFKTMEPADQEIIEALPAEGEDEDDEEEDEDEDGDGDGEEDLEDYDESLPSDADADVMALQAAAVFAAGVRHKLSTSTLTKRSKLMLPTPLPSPTASMDQGAWETDMEFMFSRDNKEEEAEETLSLGSTVTNSTATLGSISSTGSSGSGLPAPPKDLPRPPSVVAQTVPLVHPILRNICIFYSLRDPLKYSAIFYDYQRSLVHQRFMTRIRRPAPPPPVQVTQTVPRNDDSGCSCEDQEQDHHPATVVIPQPLKEEWERAVLAAGAVAGKRGVAARAGRKLRVRSNARLLLTDSVLAWRETLQDVHCCEDEEDMIVPVTDILRAQQIQEDNEVQQTQQTTILQRFKSVSIGNLRDLPGEEDKKSIKNRMRMKFAVNSNVFRLNRSPKSEKKSRLRRGQVNSLYLDEQKYPLFAAPLNALELNMTDHPHVPRFVVDVCAYIEQPECIEQDGLYRASGNKVLVDELRKKLTHLYDPRWLHTDDIHTLTSLHKQFFRELAAPLITQEAYERLGRSLNDEAAIERMSLAFDDMPEPNRSTLRFLIRHLTRVAAASASNRMPSTNLAIVWGPCLLSANQIQLDIGRMNMLAKVLIENYDRIFHPDNERLVC</sequence>
<feature type="region of interest" description="Disordered" evidence="2">
    <location>
        <begin position="386"/>
        <end position="412"/>
    </location>
</feature>
<keyword evidence="5" id="KW-1185">Reference proteome</keyword>
<dbReference type="InterPro" id="IPR008936">
    <property type="entry name" value="Rho_GTPase_activation_prot"/>
</dbReference>
<gene>
    <name evidence="4" type="ORF">M5D96_013761</name>
</gene>
<dbReference type="SUPFAM" id="SSF48350">
    <property type="entry name" value="GTPase activation domain, GAP"/>
    <property type="match status" value="1"/>
</dbReference>
<dbReference type="Pfam" id="PF00620">
    <property type="entry name" value="RhoGAP"/>
    <property type="match status" value="1"/>
</dbReference>
<feature type="compositionally biased region" description="Low complexity" evidence="2">
    <location>
        <begin position="662"/>
        <end position="679"/>
    </location>
</feature>
<feature type="compositionally biased region" description="Basic residues" evidence="2">
    <location>
        <begin position="275"/>
        <end position="288"/>
    </location>
</feature>
<comment type="caution">
    <text evidence="4">The sequence shown here is derived from an EMBL/GenBank/DDBJ whole genome shotgun (WGS) entry which is preliminary data.</text>
</comment>
<dbReference type="PANTHER" id="PTHR23176">
    <property type="entry name" value="RHO/RAC/CDC GTPASE-ACTIVATING PROTEIN"/>
    <property type="match status" value="1"/>
</dbReference>
<feature type="region of interest" description="Disordered" evidence="2">
    <location>
        <begin position="546"/>
        <end position="578"/>
    </location>
</feature>
<feature type="region of interest" description="Disordered" evidence="2">
    <location>
        <begin position="258"/>
        <end position="305"/>
    </location>
</feature>
<evidence type="ECO:0000256" key="1">
    <source>
        <dbReference type="ARBA" id="ARBA00022468"/>
    </source>
</evidence>
<feature type="region of interest" description="Disordered" evidence="2">
    <location>
        <begin position="1"/>
        <end position="41"/>
    </location>
</feature>
<name>A0A9Q0BIJ4_9MUSC</name>
<evidence type="ECO:0000256" key="2">
    <source>
        <dbReference type="SAM" id="MobiDB-lite"/>
    </source>
</evidence>
<feature type="compositionally biased region" description="Pro residues" evidence="2">
    <location>
        <begin position="680"/>
        <end position="690"/>
    </location>
</feature>
<dbReference type="GO" id="GO:0005096">
    <property type="term" value="F:GTPase activator activity"/>
    <property type="evidence" value="ECO:0007669"/>
    <property type="project" value="UniProtKB-KW"/>
</dbReference>
<dbReference type="InterPro" id="IPR000198">
    <property type="entry name" value="RhoGAP_dom"/>
</dbReference>
<feature type="compositionally biased region" description="Low complexity" evidence="2">
    <location>
        <begin position="24"/>
        <end position="35"/>
    </location>
</feature>
<feature type="compositionally biased region" description="Acidic residues" evidence="2">
    <location>
        <begin position="548"/>
        <end position="578"/>
    </location>
</feature>
<feature type="region of interest" description="Disordered" evidence="2">
    <location>
        <begin position="740"/>
        <end position="769"/>
    </location>
</feature>
<dbReference type="PROSITE" id="PS50238">
    <property type="entry name" value="RHOGAP"/>
    <property type="match status" value="1"/>
</dbReference>